<dbReference type="SUPFAM" id="SSF52540">
    <property type="entry name" value="P-loop containing nucleoside triphosphate hydrolases"/>
    <property type="match status" value="1"/>
</dbReference>
<dbReference type="InterPro" id="IPR003439">
    <property type="entry name" value="ABC_transporter-like_ATP-bd"/>
</dbReference>
<keyword evidence="4" id="KW-0067">ATP-binding</keyword>
<evidence type="ECO:0000256" key="1">
    <source>
        <dbReference type="ARBA" id="ARBA00005417"/>
    </source>
</evidence>
<dbReference type="GO" id="GO:0005524">
    <property type="term" value="F:ATP binding"/>
    <property type="evidence" value="ECO:0007669"/>
    <property type="project" value="UniProtKB-KW"/>
</dbReference>
<evidence type="ECO:0000313" key="6">
    <source>
        <dbReference type="EMBL" id="PLX18849.1"/>
    </source>
</evidence>
<evidence type="ECO:0000313" key="7">
    <source>
        <dbReference type="Proteomes" id="UP000234857"/>
    </source>
</evidence>
<reference evidence="6 7" key="1">
    <citation type="submission" date="2017-11" db="EMBL/GenBank/DDBJ databases">
        <title>Genome-resolved metagenomics identifies genetic mobility, metabolic interactions, and unexpected diversity in perchlorate-reducing communities.</title>
        <authorList>
            <person name="Barnum T.P."/>
            <person name="Figueroa I.A."/>
            <person name="Carlstrom C.I."/>
            <person name="Lucas L.N."/>
            <person name="Engelbrektson A.L."/>
            <person name="Coates J.D."/>
        </authorList>
    </citation>
    <scope>NUCLEOTIDE SEQUENCE [LARGE SCALE GENOMIC DNA]</scope>
    <source>
        <strain evidence="6">BM706</strain>
    </source>
</reference>
<organism evidence="6 7">
    <name type="scientific">Muiribacterium halophilum</name>
    <dbReference type="NCBI Taxonomy" id="2053465"/>
    <lineage>
        <taxon>Bacteria</taxon>
        <taxon>Candidatus Muiribacteriota</taxon>
        <taxon>Candidatus Muiribacteriia</taxon>
        <taxon>Candidatus Muiribacteriales</taxon>
        <taxon>Candidatus Muiribacteriaceae</taxon>
        <taxon>Candidatus Muiribacterium</taxon>
    </lineage>
</organism>
<protein>
    <recommendedName>
        <fullName evidence="5">ABC transporter domain-containing protein</fullName>
    </recommendedName>
</protein>
<dbReference type="Proteomes" id="UP000234857">
    <property type="component" value="Unassembled WGS sequence"/>
</dbReference>
<dbReference type="InterPro" id="IPR003593">
    <property type="entry name" value="AAA+_ATPase"/>
</dbReference>
<dbReference type="PANTHER" id="PTHR42734:SF17">
    <property type="entry name" value="METAL TRANSPORT SYSTEM ATP-BINDING PROTEIN TM_0124-RELATED"/>
    <property type="match status" value="1"/>
</dbReference>
<dbReference type="AlphaFoldDB" id="A0A2N5ZJJ2"/>
<evidence type="ECO:0000256" key="4">
    <source>
        <dbReference type="ARBA" id="ARBA00022840"/>
    </source>
</evidence>
<name>A0A2N5ZJJ2_MUIH1</name>
<dbReference type="CDD" id="cd03235">
    <property type="entry name" value="ABC_Metallic_Cations"/>
    <property type="match status" value="1"/>
</dbReference>
<dbReference type="InterPro" id="IPR027417">
    <property type="entry name" value="P-loop_NTPase"/>
</dbReference>
<gene>
    <name evidence="6" type="ORF">C0601_03500</name>
</gene>
<dbReference type="FunFam" id="3.40.50.300:FF:000134">
    <property type="entry name" value="Iron-enterobactin ABC transporter ATP-binding protein"/>
    <property type="match status" value="1"/>
</dbReference>
<dbReference type="EMBL" id="PKTG01000048">
    <property type="protein sequence ID" value="PLX18849.1"/>
    <property type="molecule type" value="Genomic_DNA"/>
</dbReference>
<dbReference type="PROSITE" id="PS50893">
    <property type="entry name" value="ABC_TRANSPORTER_2"/>
    <property type="match status" value="1"/>
</dbReference>
<comment type="caution">
    <text evidence="6">The sequence shown here is derived from an EMBL/GenBank/DDBJ whole genome shotgun (WGS) entry which is preliminary data.</text>
</comment>
<dbReference type="Pfam" id="PF00005">
    <property type="entry name" value="ABC_tran"/>
    <property type="match status" value="1"/>
</dbReference>
<dbReference type="InterPro" id="IPR050153">
    <property type="entry name" value="Metal_Ion_Import_ABC"/>
</dbReference>
<feature type="domain" description="ABC transporter" evidence="5">
    <location>
        <begin position="14"/>
        <end position="239"/>
    </location>
</feature>
<keyword evidence="2" id="KW-0813">Transport</keyword>
<dbReference type="GO" id="GO:0016887">
    <property type="term" value="F:ATP hydrolysis activity"/>
    <property type="evidence" value="ECO:0007669"/>
    <property type="project" value="InterPro"/>
</dbReference>
<dbReference type="Gene3D" id="3.40.50.300">
    <property type="entry name" value="P-loop containing nucleotide triphosphate hydrolases"/>
    <property type="match status" value="1"/>
</dbReference>
<comment type="similarity">
    <text evidence="1">Belongs to the ABC transporter superfamily.</text>
</comment>
<dbReference type="PANTHER" id="PTHR42734">
    <property type="entry name" value="METAL TRANSPORT SYSTEM ATP-BINDING PROTEIN TM_0124-RELATED"/>
    <property type="match status" value="1"/>
</dbReference>
<dbReference type="SMART" id="SM00382">
    <property type="entry name" value="AAA"/>
    <property type="match status" value="1"/>
</dbReference>
<evidence type="ECO:0000259" key="5">
    <source>
        <dbReference type="PROSITE" id="PS50893"/>
    </source>
</evidence>
<accession>A0A2N5ZJJ2</accession>
<evidence type="ECO:0000256" key="2">
    <source>
        <dbReference type="ARBA" id="ARBA00022448"/>
    </source>
</evidence>
<evidence type="ECO:0000256" key="3">
    <source>
        <dbReference type="ARBA" id="ARBA00022741"/>
    </source>
</evidence>
<sequence length="250" mass="28264">MKRIPKIMNDNVIINIEGLNFSYERIPTLKDINLKIRKNDFLAIIGPNGGGKSTFLKLILGLLKTDKGRIEIFGQKNSNVLNRLGYVPQKVRDEKFPITVKDVIFMGLEVNLKRKEKDESVREAANLMGVDGILNEHIHAISGGQRQRTFIARAIVSDPDILLLDEPTASIDSEGQIKIYELLKKLNKDKTILMVSHDLNLLTKYANTITVINTTACHHTNKNLPQNISDLYYQCPVEILNSSIKEKEND</sequence>
<proteinExistence type="inferred from homology"/>
<keyword evidence="3" id="KW-0547">Nucleotide-binding</keyword>